<evidence type="ECO:0000256" key="8">
    <source>
        <dbReference type="ARBA" id="ARBA00023136"/>
    </source>
</evidence>
<feature type="region of interest" description="Disordered" evidence="9">
    <location>
        <begin position="1"/>
        <end position="44"/>
    </location>
</feature>
<feature type="transmembrane region" description="Helical" evidence="10">
    <location>
        <begin position="705"/>
        <end position="726"/>
    </location>
</feature>
<dbReference type="GO" id="GO:0035673">
    <property type="term" value="F:oligopeptide transmembrane transporter activity"/>
    <property type="evidence" value="ECO:0007669"/>
    <property type="project" value="InterPro"/>
</dbReference>
<evidence type="ECO:0000256" key="6">
    <source>
        <dbReference type="ARBA" id="ARBA00022927"/>
    </source>
</evidence>
<protein>
    <submittedName>
        <fullName evidence="11">Oligopeptide transporter</fullName>
    </submittedName>
</protein>
<organism evidence="11 12">
    <name type="scientific">Moniliophthora roreri (strain MCA 2997)</name>
    <name type="common">Cocoa frosty pod rot fungus</name>
    <name type="synonym">Crinipellis roreri</name>
    <dbReference type="NCBI Taxonomy" id="1381753"/>
    <lineage>
        <taxon>Eukaryota</taxon>
        <taxon>Fungi</taxon>
        <taxon>Dikarya</taxon>
        <taxon>Basidiomycota</taxon>
        <taxon>Agaricomycotina</taxon>
        <taxon>Agaricomycetes</taxon>
        <taxon>Agaricomycetidae</taxon>
        <taxon>Agaricales</taxon>
        <taxon>Marasmiineae</taxon>
        <taxon>Marasmiaceae</taxon>
        <taxon>Moniliophthora</taxon>
    </lineage>
</organism>
<dbReference type="NCBIfam" id="TIGR00728">
    <property type="entry name" value="OPT_sfam"/>
    <property type="match status" value="1"/>
</dbReference>
<comment type="caution">
    <text evidence="11">The sequence shown here is derived from an EMBL/GenBank/DDBJ whole genome shotgun (WGS) entry which is preliminary data.</text>
</comment>
<dbReference type="GO" id="GO:0016020">
    <property type="term" value="C:membrane"/>
    <property type="evidence" value="ECO:0007669"/>
    <property type="project" value="UniProtKB-SubCell"/>
</dbReference>
<gene>
    <name evidence="11" type="ORF">Moror_2536</name>
</gene>
<feature type="transmembrane region" description="Helical" evidence="10">
    <location>
        <begin position="240"/>
        <end position="260"/>
    </location>
</feature>
<dbReference type="AlphaFoldDB" id="V2WXQ8"/>
<keyword evidence="12" id="KW-1185">Reference proteome</keyword>
<feature type="transmembrane region" description="Helical" evidence="10">
    <location>
        <begin position="208"/>
        <end position="228"/>
    </location>
</feature>
<feature type="transmembrane region" description="Helical" evidence="10">
    <location>
        <begin position="473"/>
        <end position="493"/>
    </location>
</feature>
<keyword evidence="3" id="KW-0813">Transport</keyword>
<dbReference type="NCBIfam" id="TIGR00727">
    <property type="entry name" value="ISP4_OPT"/>
    <property type="match status" value="1"/>
</dbReference>
<feature type="transmembrane region" description="Helical" evidence="10">
    <location>
        <begin position="500"/>
        <end position="519"/>
    </location>
</feature>
<dbReference type="PANTHER" id="PTHR22601">
    <property type="entry name" value="ISP4 LIKE PROTEIN"/>
    <property type="match status" value="1"/>
</dbReference>
<reference evidence="11 12" key="1">
    <citation type="journal article" date="2014" name="BMC Genomics">
        <title>Genome and secretome analysis of the hemibiotrophic fungal pathogen, Moniliophthora roreri, which causes frosty pod rot disease of cacao: mechanisms of the biotrophic and necrotrophic phases.</title>
        <authorList>
            <person name="Meinhardt L.W."/>
            <person name="Costa G.G.L."/>
            <person name="Thomazella D.P.T."/>
            <person name="Teixeira P.J.P.L."/>
            <person name="Carazzolle M.F."/>
            <person name="Schuster S.C."/>
            <person name="Carlson J.E."/>
            <person name="Guiltinan M.J."/>
            <person name="Mieczkowski P."/>
            <person name="Farmer A."/>
            <person name="Ramaraj T."/>
            <person name="Crozier J."/>
            <person name="Davis R.E."/>
            <person name="Shao J."/>
            <person name="Melnick R.L."/>
            <person name="Pereira G.A.G."/>
            <person name="Bailey B.A."/>
        </authorList>
    </citation>
    <scope>NUCLEOTIDE SEQUENCE [LARGE SCALE GENOMIC DNA]</scope>
    <source>
        <strain evidence="11 12">MCA 2997</strain>
    </source>
</reference>
<comment type="similarity">
    <text evidence="2">Belongs to the oligopeptide OPT transporter family.</text>
</comment>
<dbReference type="Pfam" id="PF03169">
    <property type="entry name" value="OPT"/>
    <property type="match status" value="1"/>
</dbReference>
<keyword evidence="5" id="KW-0571">Peptide transport</keyword>
<evidence type="ECO:0000313" key="12">
    <source>
        <dbReference type="Proteomes" id="UP000017559"/>
    </source>
</evidence>
<dbReference type="HOGENOM" id="CLU_004965_1_1_1"/>
<evidence type="ECO:0000313" key="11">
    <source>
        <dbReference type="EMBL" id="ESK91618.1"/>
    </source>
</evidence>
<keyword evidence="7 10" id="KW-1133">Transmembrane helix</keyword>
<feature type="transmembrane region" description="Helical" evidence="10">
    <location>
        <begin position="413"/>
        <end position="442"/>
    </location>
</feature>
<proteinExistence type="inferred from homology"/>
<feature type="transmembrane region" description="Helical" evidence="10">
    <location>
        <begin position="272"/>
        <end position="291"/>
    </location>
</feature>
<feature type="transmembrane region" description="Helical" evidence="10">
    <location>
        <begin position="109"/>
        <end position="127"/>
    </location>
</feature>
<dbReference type="GO" id="GO:0015031">
    <property type="term" value="P:protein transport"/>
    <property type="evidence" value="ECO:0007669"/>
    <property type="project" value="UniProtKB-KW"/>
</dbReference>
<feature type="transmembrane region" description="Helical" evidence="10">
    <location>
        <begin position="133"/>
        <end position="151"/>
    </location>
</feature>
<dbReference type="KEGG" id="mrr:Moror_2536"/>
<dbReference type="InterPro" id="IPR004648">
    <property type="entry name" value="Oligpept_transpt"/>
</dbReference>
<feature type="compositionally biased region" description="Basic and acidic residues" evidence="9">
    <location>
        <begin position="18"/>
        <end position="31"/>
    </location>
</feature>
<comment type="subcellular location">
    <subcellularLocation>
        <location evidence="1">Membrane</location>
        <topology evidence="1">Multi-pass membrane protein</topology>
    </subcellularLocation>
</comment>
<accession>V2WXQ8</accession>
<dbReference type="OrthoDB" id="9986677at2759"/>
<feature type="transmembrane region" description="Helical" evidence="10">
    <location>
        <begin position="525"/>
        <end position="543"/>
    </location>
</feature>
<feature type="compositionally biased region" description="Acidic residues" evidence="9">
    <location>
        <begin position="1"/>
        <end position="12"/>
    </location>
</feature>
<sequence>MKNLEESAEDQDQTLVAPDRRSIHEEEEKSASKPNSRRVSFLPEADQRDSAEILRASVYHEKDAGSGIFDPNIDPEFDVLEDDSPYPEVRSAVANFDDPDMPVSTLRTWVLGLLWAVILPAVNQFFFFRFPAVLIGGLVAMLVVYPMGRFWERFFPSWRVLGVSLNPGPFTIKEHVLVTVMASISAQSAYATQIIATQRVYYNQVFSFPFQWMLVMSTQLIGFSIGGITRRLLAEPPSMIWPNVLVLCAVFNTLHSQNYAGMGNFKGLSRELYFLYALLGATLWYLLPGYLFQALSYFTWVCWIAPNNVKLNQIFGQRSGFGFSVLTFDWNQITYIGSPLATPWWAQVNVLLGFIFFFWIIAPILYYRNTWYSQYLPVMSTAAYDNTGQPYNLTRVMSSGRLDVEAYKAYSPLYISIALIMNYGLSFMAVTATITHTIVYWWKPVRLHFKRSLREQPDVHARLMSKYQHVPDWWYGCLFVITFAFGAICIELWPTDMPIWALIVALVIVLVFIIPFGMIEATTNRQIGGINVLTELLVGYMIPGRALPMMMFKTWGYISLHQAISFTEDLKLGHYMKIPPRPMFWGQVISTVIAGTVQLGMQDWMFKNIPDMCDRNQKNGFSCPNTHLFGTSSIIWGVIGPALQFSRGTVYYGNNANTSLSDPALAIHEDVASYMAELHPFPAHIFVSYLYSTGRRRYFGWWAKYNYVLSAALDTGTALGIILIFFCLQYPLNGRIGEHSIQTWWGNTVIFKTSDWNGEPLKTVAPGETFGPPP</sequence>
<keyword evidence="6" id="KW-0653">Protein transport</keyword>
<evidence type="ECO:0000256" key="1">
    <source>
        <dbReference type="ARBA" id="ARBA00004141"/>
    </source>
</evidence>
<dbReference type="InterPro" id="IPR004813">
    <property type="entry name" value="OPT"/>
</dbReference>
<evidence type="ECO:0000256" key="2">
    <source>
        <dbReference type="ARBA" id="ARBA00008807"/>
    </source>
</evidence>
<dbReference type="Proteomes" id="UP000017559">
    <property type="component" value="Unassembled WGS sequence"/>
</dbReference>
<evidence type="ECO:0000256" key="5">
    <source>
        <dbReference type="ARBA" id="ARBA00022856"/>
    </source>
</evidence>
<feature type="transmembrane region" description="Helical" evidence="10">
    <location>
        <begin position="344"/>
        <end position="367"/>
    </location>
</feature>
<evidence type="ECO:0000256" key="4">
    <source>
        <dbReference type="ARBA" id="ARBA00022692"/>
    </source>
</evidence>
<keyword evidence="8 10" id="KW-0472">Membrane</keyword>
<dbReference type="EMBL" id="AWSO01000333">
    <property type="protein sequence ID" value="ESK91618.1"/>
    <property type="molecule type" value="Genomic_DNA"/>
</dbReference>
<name>V2WXQ8_MONRO</name>
<evidence type="ECO:0000256" key="7">
    <source>
        <dbReference type="ARBA" id="ARBA00022989"/>
    </source>
</evidence>
<evidence type="ECO:0000256" key="10">
    <source>
        <dbReference type="SAM" id="Phobius"/>
    </source>
</evidence>
<evidence type="ECO:0000256" key="9">
    <source>
        <dbReference type="SAM" id="MobiDB-lite"/>
    </source>
</evidence>
<keyword evidence="4 10" id="KW-0812">Transmembrane</keyword>
<evidence type="ECO:0000256" key="3">
    <source>
        <dbReference type="ARBA" id="ARBA00022448"/>
    </source>
</evidence>